<dbReference type="GeneID" id="62203141"/>
<dbReference type="AlphaFoldDB" id="A0A8H7EFH7"/>
<reference evidence="2" key="1">
    <citation type="submission" date="2020-01" db="EMBL/GenBank/DDBJ databases">
        <authorList>
            <person name="Feng Z.H.Z."/>
        </authorList>
    </citation>
    <scope>NUCLEOTIDE SEQUENCE</scope>
    <source>
        <strain evidence="2">CBS107.38</strain>
    </source>
</reference>
<organism evidence="2 3">
    <name type="scientific">Alternaria burnsii</name>
    <dbReference type="NCBI Taxonomy" id="1187904"/>
    <lineage>
        <taxon>Eukaryota</taxon>
        <taxon>Fungi</taxon>
        <taxon>Dikarya</taxon>
        <taxon>Ascomycota</taxon>
        <taxon>Pezizomycotina</taxon>
        <taxon>Dothideomycetes</taxon>
        <taxon>Pleosporomycetidae</taxon>
        <taxon>Pleosporales</taxon>
        <taxon>Pleosporineae</taxon>
        <taxon>Pleosporaceae</taxon>
        <taxon>Alternaria</taxon>
        <taxon>Alternaria sect. Alternaria</taxon>
    </lineage>
</organism>
<feature type="region of interest" description="Disordered" evidence="1">
    <location>
        <begin position="66"/>
        <end position="93"/>
    </location>
</feature>
<evidence type="ECO:0000313" key="2">
    <source>
        <dbReference type="EMBL" id="KAF7676704.1"/>
    </source>
</evidence>
<proteinExistence type="predicted"/>
<evidence type="ECO:0000256" key="1">
    <source>
        <dbReference type="SAM" id="MobiDB-lite"/>
    </source>
</evidence>
<reference evidence="2" key="2">
    <citation type="submission" date="2020-08" db="EMBL/GenBank/DDBJ databases">
        <title>Draft Genome Sequence of Cumin Blight Pathogen Alternaria burnsii.</title>
        <authorList>
            <person name="Feng Z."/>
        </authorList>
    </citation>
    <scope>NUCLEOTIDE SEQUENCE</scope>
    <source>
        <strain evidence="2">CBS107.38</strain>
    </source>
</reference>
<accession>A0A8H7EFH7</accession>
<gene>
    <name evidence="2" type="ORF">GT037_004916</name>
</gene>
<sequence length="93" mass="10103">MRSSSAGEPALGPLERLRCIVKGAPPACADGSPPEGIDVHPSSIRQAWFNNRPCLLPSPSSLDTWPFHGDARAKSKPQPAAHRQTALMRHTRR</sequence>
<dbReference type="RefSeq" id="XP_038786913.1">
    <property type="nucleotide sequence ID" value="XM_038929963.1"/>
</dbReference>
<comment type="caution">
    <text evidence="2">The sequence shown here is derived from an EMBL/GenBank/DDBJ whole genome shotgun (WGS) entry which is preliminary data.</text>
</comment>
<protein>
    <submittedName>
        <fullName evidence="2">Uncharacterized protein</fullName>
    </submittedName>
</protein>
<name>A0A8H7EFH7_9PLEO</name>
<dbReference type="Proteomes" id="UP000596902">
    <property type="component" value="Unassembled WGS sequence"/>
</dbReference>
<dbReference type="EMBL" id="JAAABM010000006">
    <property type="protein sequence ID" value="KAF7676704.1"/>
    <property type="molecule type" value="Genomic_DNA"/>
</dbReference>
<keyword evidence="3" id="KW-1185">Reference proteome</keyword>
<evidence type="ECO:0000313" key="3">
    <source>
        <dbReference type="Proteomes" id="UP000596902"/>
    </source>
</evidence>